<dbReference type="EMBL" id="KQ977862">
    <property type="protein sequence ID" value="KYM99271.1"/>
    <property type="molecule type" value="Genomic_DNA"/>
</dbReference>
<feature type="compositionally biased region" description="Polar residues" evidence="2">
    <location>
        <begin position="84"/>
        <end position="99"/>
    </location>
</feature>
<feature type="region of interest" description="Disordered" evidence="2">
    <location>
        <begin position="421"/>
        <end position="468"/>
    </location>
</feature>
<keyword evidence="4" id="KW-1185">Reference proteome</keyword>
<feature type="compositionally biased region" description="Basic and acidic residues" evidence="2">
    <location>
        <begin position="258"/>
        <end position="267"/>
    </location>
</feature>
<feature type="compositionally biased region" description="Basic and acidic residues" evidence="2">
    <location>
        <begin position="456"/>
        <end position="468"/>
    </location>
</feature>
<feature type="compositionally biased region" description="Low complexity" evidence="2">
    <location>
        <begin position="421"/>
        <end position="433"/>
    </location>
</feature>
<evidence type="ECO:0000313" key="4">
    <source>
        <dbReference type="Proteomes" id="UP000078542"/>
    </source>
</evidence>
<gene>
    <name evidence="3" type="ORF">ALC62_09998</name>
</gene>
<protein>
    <submittedName>
        <fullName evidence="3">Uncharacterized protein</fullName>
    </submittedName>
</protein>
<accession>A0A151IEM8</accession>
<feature type="compositionally biased region" description="Basic residues" evidence="2">
    <location>
        <begin position="588"/>
        <end position="597"/>
    </location>
</feature>
<feature type="region of interest" description="Disordered" evidence="2">
    <location>
        <begin position="77"/>
        <end position="99"/>
    </location>
</feature>
<keyword evidence="1" id="KW-0175">Coiled coil</keyword>
<feature type="compositionally biased region" description="Basic and acidic residues" evidence="2">
    <location>
        <begin position="207"/>
        <end position="217"/>
    </location>
</feature>
<feature type="compositionally biased region" description="Basic and acidic residues" evidence="2">
    <location>
        <begin position="564"/>
        <end position="587"/>
    </location>
</feature>
<feature type="region of interest" description="Disordered" evidence="2">
    <location>
        <begin position="380"/>
        <end position="399"/>
    </location>
</feature>
<feature type="region of interest" description="Disordered" evidence="2">
    <location>
        <begin position="535"/>
        <end position="618"/>
    </location>
</feature>
<reference evidence="3 4" key="1">
    <citation type="submission" date="2016-03" db="EMBL/GenBank/DDBJ databases">
        <title>Cyphomyrmex costatus WGS genome.</title>
        <authorList>
            <person name="Nygaard S."/>
            <person name="Hu H."/>
            <person name="Boomsma J."/>
            <person name="Zhang G."/>
        </authorList>
    </citation>
    <scope>NUCLEOTIDE SEQUENCE [LARGE SCALE GENOMIC DNA]</scope>
    <source>
        <strain evidence="3">MS0001</strain>
        <tissue evidence="3">Whole body</tissue>
    </source>
</reference>
<feature type="region of interest" description="Disordered" evidence="2">
    <location>
        <begin position="1"/>
        <end position="23"/>
    </location>
</feature>
<feature type="non-terminal residue" evidence="3">
    <location>
        <position position="1"/>
    </location>
</feature>
<feature type="coiled-coil region" evidence="1">
    <location>
        <begin position="632"/>
        <end position="659"/>
    </location>
</feature>
<sequence>DTDSSISSVSMVPLESSKESPRKVTKLKLNIKMPNTRFEGHTEETKLSSRNEISTPDKVSAKLPEEVAKIDLENAMLLDDKSSRSAGKQESLISDPMTIQESSLIESVLDDSVILSKSLSRSKTSRRNSFTASGRSSGRLERTRTTAKSEGGKESSKSSEISNGKALSNNSISKRLRLSGKSNETSRMRLDQKKRSIDFKTMTKTPKRADSNDRDDSNDSVVEESIGTMKDGSEIISELSHVEVSFVTKVEDSVDVSDGSKHVRDENPSVTVSNSSKSLAENGYANDTFEDISSSSIRSQREEIINGKKEVQINRVGSGTKKMDIAEYKSYQDSAKEHRNGLDLRPKSATKVNPRPSNHVSNLESIIGNPDNVTVRSLKLPRSTSSRSKNQRRIYQHREESFRDENVLSGDNAIGLTNLSTVSSNKNSSDSSDPLIGDVTKTDEKKNFPGMTVRQESNRKEREEASNRAREHAVIDVIGLPVANDEDWLESAKSNLSLENNEKGRGDVSEGNLVQRIPQDAEYVLKKSHKGALIKKHTNSKTTKVSKNSFDIKSTSRIQKTRKVREENESCHSSEKYKMSNHNNHEHNFKRRKKRTKITNSKSAGNHNTTGSRKEDKALRLLDGKQMCGLRKRIVELRLQQEREDLQKYLHELKDLKLEPGSTRSYFKPLEFPKIADFTQPDINDLESKPNDQFRDRVFAIRRWLKDQYVLYRDYCTMAQAINAHYVPTTLDDAKKVGAFLFDVIYLFVSCWNITRLY</sequence>
<feature type="compositionally biased region" description="Polar residues" evidence="2">
    <location>
        <begin position="268"/>
        <end position="279"/>
    </location>
</feature>
<feature type="region of interest" description="Disordered" evidence="2">
    <location>
        <begin position="116"/>
        <end position="221"/>
    </location>
</feature>
<feature type="compositionally biased region" description="Basic and acidic residues" evidence="2">
    <location>
        <begin position="184"/>
        <end position="198"/>
    </location>
</feature>
<feature type="region of interest" description="Disordered" evidence="2">
    <location>
        <begin position="40"/>
        <end position="61"/>
    </location>
</feature>
<evidence type="ECO:0000313" key="3">
    <source>
        <dbReference type="EMBL" id="KYM99271.1"/>
    </source>
</evidence>
<organism evidence="3 4">
    <name type="scientific">Cyphomyrmex costatus</name>
    <dbReference type="NCBI Taxonomy" id="456900"/>
    <lineage>
        <taxon>Eukaryota</taxon>
        <taxon>Metazoa</taxon>
        <taxon>Ecdysozoa</taxon>
        <taxon>Arthropoda</taxon>
        <taxon>Hexapoda</taxon>
        <taxon>Insecta</taxon>
        <taxon>Pterygota</taxon>
        <taxon>Neoptera</taxon>
        <taxon>Endopterygota</taxon>
        <taxon>Hymenoptera</taxon>
        <taxon>Apocrita</taxon>
        <taxon>Aculeata</taxon>
        <taxon>Formicoidea</taxon>
        <taxon>Formicidae</taxon>
        <taxon>Myrmicinae</taxon>
        <taxon>Cyphomyrmex</taxon>
    </lineage>
</organism>
<proteinExistence type="predicted"/>
<feature type="compositionally biased region" description="Basic and acidic residues" evidence="2">
    <location>
        <begin position="40"/>
        <end position="49"/>
    </location>
</feature>
<dbReference type="Proteomes" id="UP000078542">
    <property type="component" value="Unassembled WGS sequence"/>
</dbReference>
<feature type="compositionally biased region" description="Polar residues" evidence="2">
    <location>
        <begin position="598"/>
        <end position="611"/>
    </location>
</feature>
<evidence type="ECO:0000256" key="2">
    <source>
        <dbReference type="SAM" id="MobiDB-lite"/>
    </source>
</evidence>
<evidence type="ECO:0000256" key="1">
    <source>
        <dbReference type="SAM" id="Coils"/>
    </source>
</evidence>
<feature type="compositionally biased region" description="Polar residues" evidence="2">
    <location>
        <begin position="540"/>
        <end position="558"/>
    </location>
</feature>
<feature type="compositionally biased region" description="Polar residues" evidence="2">
    <location>
        <begin position="1"/>
        <end position="10"/>
    </location>
</feature>
<feature type="region of interest" description="Disordered" evidence="2">
    <location>
        <begin position="253"/>
        <end position="279"/>
    </location>
</feature>
<dbReference type="AlphaFoldDB" id="A0A151IEM8"/>
<name>A0A151IEM8_9HYME</name>